<dbReference type="EMBL" id="CP001645">
    <property type="protein sequence ID" value="ACS65045.1"/>
    <property type="molecule type" value="Genomic_DNA"/>
</dbReference>
<dbReference type="Pfam" id="PF00486">
    <property type="entry name" value="Trans_reg_C"/>
    <property type="match status" value="1"/>
</dbReference>
<dbReference type="PROSITE" id="PS51755">
    <property type="entry name" value="OMPR_PHOB"/>
    <property type="match status" value="1"/>
</dbReference>
<dbReference type="Gene3D" id="3.40.50.2300">
    <property type="match status" value="1"/>
</dbReference>
<keyword evidence="4" id="KW-0902">Two-component regulatory system</keyword>
<dbReference type="CDD" id="cd17624">
    <property type="entry name" value="REC_OmpR_PmrA-like"/>
    <property type="match status" value="1"/>
</dbReference>
<reference evidence="12" key="1">
    <citation type="submission" date="2009-06" db="EMBL/GenBank/DDBJ databases">
        <title>Complete sequence chromosome 2 of Ralstonia pickettii 12D.</title>
        <authorList>
            <consortium name="US DOE Joint Genome Institute"/>
            <person name="Lucas S."/>
            <person name="Copeland A."/>
            <person name="Lapidus A."/>
            <person name="Glavina del Rio T."/>
            <person name="Dalin E."/>
            <person name="Tice H."/>
            <person name="Bruce D."/>
            <person name="Goodwin L."/>
            <person name="Pitluck S."/>
            <person name="Sims D."/>
            <person name="Meincke L."/>
            <person name="Brettin T."/>
            <person name="Detter J.C."/>
            <person name="Han C."/>
            <person name="Larimer F."/>
            <person name="Land M."/>
            <person name="Hauser L."/>
            <person name="Kyrpides N."/>
            <person name="Ovchinnikova G."/>
            <person name="Marsh T."/>
            <person name="Richardson P."/>
        </authorList>
    </citation>
    <scope>NUCLEOTIDE SEQUENCE [LARGE SCALE GENOMIC DNA]</scope>
    <source>
        <strain evidence="12">12D</strain>
    </source>
</reference>
<evidence type="ECO:0000256" key="1">
    <source>
        <dbReference type="ARBA" id="ARBA00004496"/>
    </source>
</evidence>
<name>C6BLT7_RALP1</name>
<keyword evidence="3 8" id="KW-0597">Phosphoprotein</keyword>
<dbReference type="PANTHER" id="PTHR48111:SF35">
    <property type="entry name" value="TRANSCRIPTIONAL REGULATORY PROTEIN QSEB"/>
    <property type="match status" value="1"/>
</dbReference>
<keyword evidence="2" id="KW-0963">Cytoplasm</keyword>
<dbReference type="InterPro" id="IPR001789">
    <property type="entry name" value="Sig_transdc_resp-reg_receiver"/>
</dbReference>
<accession>C6BLT7</accession>
<dbReference type="GO" id="GO:0006355">
    <property type="term" value="P:regulation of DNA-templated transcription"/>
    <property type="evidence" value="ECO:0007669"/>
    <property type="project" value="InterPro"/>
</dbReference>
<comment type="subcellular location">
    <subcellularLocation>
        <location evidence="1">Cytoplasm</location>
    </subcellularLocation>
</comment>
<evidence type="ECO:0000256" key="4">
    <source>
        <dbReference type="ARBA" id="ARBA00023012"/>
    </source>
</evidence>
<dbReference type="InterPro" id="IPR001867">
    <property type="entry name" value="OmpR/PhoB-type_DNA-bd"/>
</dbReference>
<evidence type="ECO:0000256" key="5">
    <source>
        <dbReference type="ARBA" id="ARBA00023015"/>
    </source>
</evidence>
<feature type="DNA-binding region" description="OmpR/PhoB-type" evidence="9">
    <location>
        <begin position="169"/>
        <end position="263"/>
    </location>
</feature>
<evidence type="ECO:0000256" key="8">
    <source>
        <dbReference type="PROSITE-ProRule" id="PRU00169"/>
    </source>
</evidence>
<proteinExistence type="predicted"/>
<dbReference type="InterPro" id="IPR039420">
    <property type="entry name" value="WalR-like"/>
</dbReference>
<dbReference type="HOGENOM" id="CLU_000445_30_1_4"/>
<dbReference type="InterPro" id="IPR011006">
    <property type="entry name" value="CheY-like_superfamily"/>
</dbReference>
<dbReference type="Gene3D" id="6.10.250.690">
    <property type="match status" value="1"/>
</dbReference>
<protein>
    <submittedName>
        <fullName evidence="12">Two component transcriptional regulator, winged helix family</fullName>
    </submittedName>
</protein>
<dbReference type="PROSITE" id="PS50110">
    <property type="entry name" value="RESPONSE_REGULATORY"/>
    <property type="match status" value="1"/>
</dbReference>
<organism evidence="12">
    <name type="scientific">Ralstonia pickettii (strain 12D)</name>
    <dbReference type="NCBI Taxonomy" id="428406"/>
    <lineage>
        <taxon>Bacteria</taxon>
        <taxon>Pseudomonadati</taxon>
        <taxon>Pseudomonadota</taxon>
        <taxon>Betaproteobacteria</taxon>
        <taxon>Burkholderiales</taxon>
        <taxon>Burkholderiaceae</taxon>
        <taxon>Ralstonia</taxon>
    </lineage>
</organism>
<keyword evidence="6 9" id="KW-0238">DNA-binding</keyword>
<dbReference type="Gene3D" id="1.10.10.10">
    <property type="entry name" value="Winged helix-like DNA-binding domain superfamily/Winged helix DNA-binding domain"/>
    <property type="match status" value="1"/>
</dbReference>
<evidence type="ECO:0000256" key="3">
    <source>
        <dbReference type="ARBA" id="ARBA00022553"/>
    </source>
</evidence>
<evidence type="ECO:0000256" key="9">
    <source>
        <dbReference type="PROSITE-ProRule" id="PRU01091"/>
    </source>
</evidence>
<keyword evidence="7" id="KW-0804">Transcription</keyword>
<dbReference type="GO" id="GO:0000976">
    <property type="term" value="F:transcription cis-regulatory region binding"/>
    <property type="evidence" value="ECO:0007669"/>
    <property type="project" value="TreeGrafter"/>
</dbReference>
<evidence type="ECO:0000256" key="6">
    <source>
        <dbReference type="ARBA" id="ARBA00023125"/>
    </source>
</evidence>
<dbReference type="AlphaFoldDB" id="C6BLT7"/>
<dbReference type="FunFam" id="3.40.50.2300:FF:000002">
    <property type="entry name" value="DNA-binding response regulator PhoP"/>
    <property type="match status" value="1"/>
</dbReference>
<keyword evidence="5" id="KW-0805">Transcription regulation</keyword>
<dbReference type="CDD" id="cd00383">
    <property type="entry name" value="trans_reg_C"/>
    <property type="match status" value="1"/>
</dbReference>
<dbReference type="GO" id="GO:0032993">
    <property type="term" value="C:protein-DNA complex"/>
    <property type="evidence" value="ECO:0007669"/>
    <property type="project" value="TreeGrafter"/>
</dbReference>
<dbReference type="GO" id="GO:0005829">
    <property type="term" value="C:cytosol"/>
    <property type="evidence" value="ECO:0007669"/>
    <property type="project" value="TreeGrafter"/>
</dbReference>
<dbReference type="SMART" id="SM00448">
    <property type="entry name" value="REC"/>
    <property type="match status" value="1"/>
</dbReference>
<feature type="domain" description="Response regulatory" evidence="10">
    <location>
        <begin position="37"/>
        <end position="161"/>
    </location>
</feature>
<evidence type="ECO:0000259" key="10">
    <source>
        <dbReference type="PROSITE" id="PS50110"/>
    </source>
</evidence>
<dbReference type="Pfam" id="PF00072">
    <property type="entry name" value="Response_reg"/>
    <property type="match status" value="1"/>
</dbReference>
<dbReference type="PANTHER" id="PTHR48111">
    <property type="entry name" value="REGULATOR OF RPOS"/>
    <property type="match status" value="1"/>
</dbReference>
<evidence type="ECO:0000256" key="2">
    <source>
        <dbReference type="ARBA" id="ARBA00022490"/>
    </source>
</evidence>
<evidence type="ECO:0000259" key="11">
    <source>
        <dbReference type="PROSITE" id="PS51755"/>
    </source>
</evidence>
<dbReference type="KEGG" id="rpf:Rpic12D_3786"/>
<feature type="modified residue" description="4-aspartylphosphate" evidence="8">
    <location>
        <position position="96"/>
    </location>
</feature>
<evidence type="ECO:0000256" key="7">
    <source>
        <dbReference type="ARBA" id="ARBA00023163"/>
    </source>
</evidence>
<dbReference type="InterPro" id="IPR036388">
    <property type="entry name" value="WH-like_DNA-bd_sf"/>
</dbReference>
<feature type="domain" description="OmpR/PhoB-type" evidence="11">
    <location>
        <begin position="169"/>
        <end position="263"/>
    </location>
</feature>
<dbReference type="STRING" id="428406.Rpic12D_3786"/>
<dbReference type="SMART" id="SM00862">
    <property type="entry name" value="Trans_reg_C"/>
    <property type="match status" value="1"/>
</dbReference>
<evidence type="ECO:0000313" key="12">
    <source>
        <dbReference type="EMBL" id="ACS65045.1"/>
    </source>
</evidence>
<sequence>MVDRVTIKASEPSRNRLTCALQFYNAPLLLSFFSVMRVLLVEDDDMIGDSVRKGLRHDGFTIDWVRDGEAALHAVTAPGAGGAEAGGTLFDLMLLDLGLPKRDGLEVVRELRQRGIVIPILILTARDAVADRVAGLNAGADDYLVKPFDLQELAARMHALLRRQGGRADPLLRHGDVVLNPVTREVLRDGVPVKLSGREFAVLHALLARPGKVWSIAQLQDNLYGWDEEVGSNTVEVYIHALRKKLGSHLIQNIRGVGYVIPRETSASPAEPASGEDHQ</sequence>
<gene>
    <name evidence="12" type="ordered locus">Rpic12D_3786</name>
</gene>
<dbReference type="SUPFAM" id="SSF52172">
    <property type="entry name" value="CheY-like"/>
    <property type="match status" value="1"/>
</dbReference>
<dbReference type="GO" id="GO:0000156">
    <property type="term" value="F:phosphorelay response regulator activity"/>
    <property type="evidence" value="ECO:0007669"/>
    <property type="project" value="TreeGrafter"/>
</dbReference>